<dbReference type="EMBL" id="CP000967">
    <property type="protein sequence ID" value="ACD57557.1"/>
    <property type="molecule type" value="Genomic_DNA"/>
</dbReference>
<dbReference type="KEGG" id="xop:PXO_04251"/>
<name>A0A0K0GHA7_XANOP</name>
<dbReference type="Pfam" id="PF05954">
    <property type="entry name" value="Phage_GPD"/>
    <property type="match status" value="1"/>
</dbReference>
<evidence type="ECO:0000313" key="1">
    <source>
        <dbReference type="EMBL" id="ACD57557.1"/>
    </source>
</evidence>
<evidence type="ECO:0008006" key="3">
    <source>
        <dbReference type="Google" id="ProtNLM"/>
    </source>
</evidence>
<evidence type="ECO:0000313" key="2">
    <source>
        <dbReference type="Proteomes" id="UP000001740"/>
    </source>
</evidence>
<dbReference type="HOGENOM" id="CLU_1805435_0_0_6"/>
<gene>
    <name evidence="1" type="ordered locus">PXO_04251</name>
</gene>
<sequence length="143" mass="15871">MRYRLTMEPWTALPALGRNAVIFQDLDTRAICEQLFAAYPQALFRFDVQQTLPARAITTQYRESDWDFATRLLADAGLAWCVEQADGEQQAAHTLVVFDPQAQRPDVGSTPMRWCPPTMRATAAPTTAACASRPASPRAARSV</sequence>
<dbReference type="eggNOG" id="COG3501">
    <property type="taxonomic scope" value="Bacteria"/>
</dbReference>
<proteinExistence type="predicted"/>
<dbReference type="Gene3D" id="3.55.50.10">
    <property type="entry name" value="Baseplate protein-like domains"/>
    <property type="match status" value="1"/>
</dbReference>
<dbReference type="SUPFAM" id="SSF69279">
    <property type="entry name" value="Phage tail proteins"/>
    <property type="match status" value="1"/>
</dbReference>
<accession>A0A0K0GHA7</accession>
<reference evidence="1 2" key="1">
    <citation type="journal article" date="2008" name="BMC Genomics">
        <title>Genome sequence and rapid evolution of the rice pathogen Xanthomonas oryzae pv. oryzae PXO99A.</title>
        <authorList>
            <person name="Salzberg S.L."/>
            <person name="Sommer D.D."/>
            <person name="Schatz M.C."/>
            <person name="Phillippy A.M."/>
            <person name="Rabinowicz P.D."/>
            <person name="Tsuge S."/>
            <person name="Furutani A."/>
            <person name="Ochiai H."/>
            <person name="Delcher A.L."/>
            <person name="Kelley D."/>
            <person name="Madupu R."/>
            <person name="Puiu D."/>
            <person name="Radune D."/>
            <person name="Shumway M."/>
            <person name="Trapnell C."/>
            <person name="Aparna G."/>
            <person name="Jha G."/>
            <person name="Pandey A."/>
            <person name="Patil P.B."/>
            <person name="Ishihara H."/>
            <person name="Meyer D.F."/>
            <person name="Szurek B."/>
            <person name="Verdier V."/>
            <person name="Koebnik R."/>
            <person name="Dow J.M."/>
            <person name="Ryan R.P."/>
            <person name="Hirata H."/>
            <person name="Tsuyumu S."/>
            <person name="Won Lee S."/>
            <person name="Seo Y.S."/>
            <person name="Sriariyanum M."/>
            <person name="Ronald P.C."/>
            <person name="Sonti R.V."/>
            <person name="Van Sluys M.A."/>
            <person name="Leach J.E."/>
            <person name="White F.F."/>
            <person name="Bogdanove A.J."/>
        </authorList>
    </citation>
    <scope>NUCLEOTIDE SEQUENCE [LARGE SCALE GENOMIC DNA]</scope>
    <source>
        <strain evidence="1 2">PXO99A</strain>
    </source>
</reference>
<dbReference type="AlphaFoldDB" id="A0A0K0GHA7"/>
<dbReference type="Proteomes" id="UP000001740">
    <property type="component" value="Chromosome"/>
</dbReference>
<protein>
    <recommendedName>
        <fullName evidence="3">Rhs element Vgr protein</fullName>
    </recommendedName>
</protein>
<organism evidence="1 2">
    <name type="scientific">Xanthomonas oryzae pv. oryzae (strain PXO99A)</name>
    <dbReference type="NCBI Taxonomy" id="360094"/>
    <lineage>
        <taxon>Bacteria</taxon>
        <taxon>Pseudomonadati</taxon>
        <taxon>Pseudomonadota</taxon>
        <taxon>Gammaproteobacteria</taxon>
        <taxon>Lysobacterales</taxon>
        <taxon>Lysobacteraceae</taxon>
        <taxon>Xanthomonas</taxon>
    </lineage>
</organism>